<evidence type="ECO:0000313" key="2">
    <source>
        <dbReference type="Proteomes" id="UP000050761"/>
    </source>
</evidence>
<protein>
    <submittedName>
        <fullName evidence="3">PEHE domain-containing protein</fullName>
    </submittedName>
</protein>
<feature type="compositionally biased region" description="Basic and acidic residues" evidence="1">
    <location>
        <begin position="167"/>
        <end position="179"/>
    </location>
</feature>
<feature type="compositionally biased region" description="Basic and acidic residues" evidence="1">
    <location>
        <begin position="120"/>
        <end position="142"/>
    </location>
</feature>
<sequence>LEKPPCAVSRIEYMMREMSHCSKGRKLPTAPVRANARTSSSRPMRPIDTGQIPTSSLQELPFHSPISTPVAARKFADKPPLRHYDQLPEAPRKVERVRQLERGYSMDTHDRSPYLDEMRRAKEEQRRDDFRRPPAVEVERRPSRIQRQPPVHLTRIKPPSHIVQRKPSVEGRCEPRPPERFAVMDILDPPRPSCASPTAPMSSRLPKPDKKSWLDKIRSMKRS</sequence>
<reference evidence="3" key="1">
    <citation type="submission" date="2019-09" db="UniProtKB">
        <authorList>
            <consortium name="WormBaseParasite"/>
        </authorList>
    </citation>
    <scope>IDENTIFICATION</scope>
</reference>
<feature type="region of interest" description="Disordered" evidence="1">
    <location>
        <begin position="120"/>
        <end position="223"/>
    </location>
</feature>
<proteinExistence type="predicted"/>
<organism evidence="2 3">
    <name type="scientific">Heligmosomoides polygyrus</name>
    <name type="common">Parasitic roundworm</name>
    <dbReference type="NCBI Taxonomy" id="6339"/>
    <lineage>
        <taxon>Eukaryota</taxon>
        <taxon>Metazoa</taxon>
        <taxon>Ecdysozoa</taxon>
        <taxon>Nematoda</taxon>
        <taxon>Chromadorea</taxon>
        <taxon>Rhabditida</taxon>
        <taxon>Rhabditina</taxon>
        <taxon>Rhabditomorpha</taxon>
        <taxon>Strongyloidea</taxon>
        <taxon>Heligmosomidae</taxon>
        <taxon>Heligmosomoides</taxon>
    </lineage>
</organism>
<evidence type="ECO:0000256" key="1">
    <source>
        <dbReference type="SAM" id="MobiDB-lite"/>
    </source>
</evidence>
<name>A0A183F591_HELPZ</name>
<evidence type="ECO:0000313" key="3">
    <source>
        <dbReference type="WBParaSite" id="HPBE_0000133301-mRNA-1"/>
    </source>
</evidence>
<dbReference type="AlphaFoldDB" id="A0A183F591"/>
<dbReference type="WBParaSite" id="HPBE_0000133301-mRNA-1">
    <property type="protein sequence ID" value="HPBE_0000133301-mRNA-1"/>
    <property type="gene ID" value="HPBE_0000133301"/>
</dbReference>
<feature type="compositionally biased region" description="Basic and acidic residues" evidence="1">
    <location>
        <begin position="206"/>
        <end position="223"/>
    </location>
</feature>
<dbReference type="Proteomes" id="UP000050761">
    <property type="component" value="Unassembled WGS sequence"/>
</dbReference>
<keyword evidence="2" id="KW-1185">Reference proteome</keyword>
<accession>A0A183F591</accession>
<feature type="region of interest" description="Disordered" evidence="1">
    <location>
        <begin position="20"/>
        <end position="63"/>
    </location>
</feature>